<evidence type="ECO:0000313" key="3">
    <source>
        <dbReference type="Proteomes" id="UP000327157"/>
    </source>
</evidence>
<dbReference type="EMBL" id="SMOL01000753">
    <property type="protein sequence ID" value="KAB2599600.1"/>
    <property type="molecule type" value="Genomic_DNA"/>
</dbReference>
<evidence type="ECO:0000256" key="1">
    <source>
        <dbReference type="SAM" id="MobiDB-lite"/>
    </source>
</evidence>
<gene>
    <name evidence="2" type="ORF">D8674_009871</name>
</gene>
<feature type="region of interest" description="Disordered" evidence="1">
    <location>
        <begin position="1"/>
        <end position="34"/>
    </location>
</feature>
<accession>A0A5N5FEK1</accession>
<organism evidence="2 3">
    <name type="scientific">Pyrus ussuriensis x Pyrus communis</name>
    <dbReference type="NCBI Taxonomy" id="2448454"/>
    <lineage>
        <taxon>Eukaryota</taxon>
        <taxon>Viridiplantae</taxon>
        <taxon>Streptophyta</taxon>
        <taxon>Embryophyta</taxon>
        <taxon>Tracheophyta</taxon>
        <taxon>Spermatophyta</taxon>
        <taxon>Magnoliopsida</taxon>
        <taxon>eudicotyledons</taxon>
        <taxon>Gunneridae</taxon>
        <taxon>Pentapetalae</taxon>
        <taxon>rosids</taxon>
        <taxon>fabids</taxon>
        <taxon>Rosales</taxon>
        <taxon>Rosaceae</taxon>
        <taxon>Amygdaloideae</taxon>
        <taxon>Maleae</taxon>
        <taxon>Pyrus</taxon>
    </lineage>
</organism>
<dbReference type="AlphaFoldDB" id="A0A5N5FEK1"/>
<reference evidence="2 3" key="3">
    <citation type="submission" date="2019-11" db="EMBL/GenBank/DDBJ databases">
        <title>A de novo genome assembly of a pear dwarfing rootstock.</title>
        <authorList>
            <person name="Wang F."/>
            <person name="Wang J."/>
            <person name="Li S."/>
            <person name="Zhang Y."/>
            <person name="Fang M."/>
            <person name="Ma L."/>
            <person name="Zhao Y."/>
            <person name="Jiang S."/>
        </authorList>
    </citation>
    <scope>NUCLEOTIDE SEQUENCE [LARGE SCALE GENOMIC DNA]</scope>
    <source>
        <strain evidence="2">S2</strain>
        <tissue evidence="2">Leaf</tissue>
    </source>
</reference>
<reference evidence="2 3" key="1">
    <citation type="submission" date="2019-09" db="EMBL/GenBank/DDBJ databases">
        <authorList>
            <person name="Ou C."/>
        </authorList>
    </citation>
    <scope>NUCLEOTIDE SEQUENCE [LARGE SCALE GENOMIC DNA]</scope>
    <source>
        <strain evidence="2">S2</strain>
        <tissue evidence="2">Leaf</tissue>
    </source>
</reference>
<protein>
    <submittedName>
        <fullName evidence="2">Uncharacterized protein</fullName>
    </submittedName>
</protein>
<dbReference type="Proteomes" id="UP000327157">
    <property type="component" value="Chromosome 13"/>
</dbReference>
<name>A0A5N5FEK1_9ROSA</name>
<sequence length="97" mass="10904">METIHLLHPKRSVEESAGGRSYGSQKKMQYRTEESAVEEVEKDAAAEKKMGDPTSLVLGGWMELLVVVVHGGRRRNWVLGFVGFFGFLEAAWNFGEF</sequence>
<keyword evidence="3" id="KW-1185">Reference proteome</keyword>
<comment type="caution">
    <text evidence="2">The sequence shown here is derived from an EMBL/GenBank/DDBJ whole genome shotgun (WGS) entry which is preliminary data.</text>
</comment>
<reference evidence="3" key="2">
    <citation type="submission" date="2019-10" db="EMBL/GenBank/DDBJ databases">
        <title>A de novo genome assembly of a pear dwarfing rootstock.</title>
        <authorList>
            <person name="Wang F."/>
            <person name="Wang J."/>
            <person name="Li S."/>
            <person name="Zhang Y."/>
            <person name="Fang M."/>
            <person name="Ma L."/>
            <person name="Zhao Y."/>
            <person name="Jiang S."/>
        </authorList>
    </citation>
    <scope>NUCLEOTIDE SEQUENCE [LARGE SCALE GENOMIC DNA]</scope>
</reference>
<proteinExistence type="predicted"/>
<evidence type="ECO:0000313" key="2">
    <source>
        <dbReference type="EMBL" id="KAB2599600.1"/>
    </source>
</evidence>